<dbReference type="PANTHER" id="PTHR10302">
    <property type="entry name" value="SINGLE-STRANDED DNA-BINDING PROTEIN"/>
    <property type="match status" value="1"/>
</dbReference>
<dbReference type="GO" id="GO:0003697">
    <property type="term" value="F:single-stranded DNA binding"/>
    <property type="evidence" value="ECO:0007669"/>
    <property type="project" value="UniProtKB-UniRule"/>
</dbReference>
<comment type="subunit">
    <text evidence="2">Homotetramer.</text>
</comment>
<accession>A0A6I2QZW2</accession>
<evidence type="ECO:0000256" key="2">
    <source>
        <dbReference type="HAMAP-Rule" id="MF_00984"/>
    </source>
</evidence>
<sequence>MLNRAIMMGRLTHDPELKTTQAGTQFCRFSIACDRDFKNTSGEKETDFFDCVAWRKTAEFVSRYFAKGRMIIVEGRMQNRSWTDKEGNKRRSTEIIVDAAHFGDSKPKGEDGEPQEPPAGGGDGFGFPGGFNPDLSGVGGGVGSDFGADGDDGELPF</sequence>
<dbReference type="SUPFAM" id="SSF50249">
    <property type="entry name" value="Nucleic acid-binding proteins"/>
    <property type="match status" value="1"/>
</dbReference>
<feature type="compositionally biased region" description="Gly residues" evidence="4">
    <location>
        <begin position="119"/>
        <end position="129"/>
    </location>
</feature>
<keyword evidence="1 2" id="KW-0238">DNA-binding</keyword>
<dbReference type="Proteomes" id="UP000434475">
    <property type="component" value="Unassembled WGS sequence"/>
</dbReference>
<dbReference type="RefSeq" id="WP_172697098.1">
    <property type="nucleotide sequence ID" value="NZ_CAXUMB010000008.1"/>
</dbReference>
<gene>
    <name evidence="5" type="primary">ssb</name>
    <name evidence="5" type="ORF">GKE97_01560</name>
</gene>
<dbReference type="Gene3D" id="2.40.50.140">
    <property type="entry name" value="Nucleic acid-binding proteins"/>
    <property type="match status" value="1"/>
</dbReference>
<dbReference type="CDD" id="cd04496">
    <property type="entry name" value="SSB_OBF"/>
    <property type="match status" value="1"/>
</dbReference>
<name>A0A6I2QZW2_FLAPL</name>
<feature type="compositionally biased region" description="Acidic residues" evidence="4">
    <location>
        <begin position="148"/>
        <end position="157"/>
    </location>
</feature>
<comment type="caution">
    <text evidence="5">The sequence shown here is derived from an EMBL/GenBank/DDBJ whole genome shotgun (WGS) entry which is preliminary data.</text>
</comment>
<reference evidence="5 6" key="1">
    <citation type="journal article" date="2019" name="Nat. Med.">
        <title>A library of human gut bacterial isolates paired with longitudinal multiomics data enables mechanistic microbiome research.</title>
        <authorList>
            <person name="Poyet M."/>
            <person name="Groussin M."/>
            <person name="Gibbons S.M."/>
            <person name="Avila-Pacheco J."/>
            <person name="Jiang X."/>
            <person name="Kearney S.M."/>
            <person name="Perrotta A.R."/>
            <person name="Berdy B."/>
            <person name="Zhao S."/>
            <person name="Lieberman T.D."/>
            <person name="Swanson P.K."/>
            <person name="Smith M."/>
            <person name="Roesemann S."/>
            <person name="Alexander J.E."/>
            <person name="Rich S.A."/>
            <person name="Livny J."/>
            <person name="Vlamakis H."/>
            <person name="Clish C."/>
            <person name="Bullock K."/>
            <person name="Deik A."/>
            <person name="Scott J."/>
            <person name="Pierce K.A."/>
            <person name="Xavier R.J."/>
            <person name="Alm E.J."/>
        </authorList>
    </citation>
    <scope>NUCLEOTIDE SEQUENCE [LARGE SCALE GENOMIC DNA]</scope>
    <source>
        <strain evidence="5 6">BIOML-A2</strain>
    </source>
</reference>
<evidence type="ECO:0000256" key="1">
    <source>
        <dbReference type="ARBA" id="ARBA00023125"/>
    </source>
</evidence>
<dbReference type="HAMAP" id="MF_00984">
    <property type="entry name" value="SSB"/>
    <property type="match status" value="1"/>
</dbReference>
<evidence type="ECO:0000313" key="5">
    <source>
        <dbReference type="EMBL" id="MSB18200.1"/>
    </source>
</evidence>
<feature type="region of interest" description="Disordered" evidence="4">
    <location>
        <begin position="82"/>
        <end position="157"/>
    </location>
</feature>
<dbReference type="InterPro" id="IPR000424">
    <property type="entry name" value="Primosome_PriB/ssb"/>
</dbReference>
<dbReference type="NCBIfam" id="TIGR00621">
    <property type="entry name" value="ssb"/>
    <property type="match status" value="1"/>
</dbReference>
<feature type="compositionally biased region" description="Basic and acidic residues" evidence="4">
    <location>
        <begin position="101"/>
        <end position="111"/>
    </location>
</feature>
<evidence type="ECO:0000256" key="4">
    <source>
        <dbReference type="SAM" id="MobiDB-lite"/>
    </source>
</evidence>
<proteinExistence type="inferred from homology"/>
<evidence type="ECO:0000313" key="6">
    <source>
        <dbReference type="Proteomes" id="UP000434475"/>
    </source>
</evidence>
<organism evidence="5 6">
    <name type="scientific">Flavonifractor plautii</name>
    <name type="common">Fusobacterium plautii</name>
    <dbReference type="NCBI Taxonomy" id="292800"/>
    <lineage>
        <taxon>Bacteria</taxon>
        <taxon>Bacillati</taxon>
        <taxon>Bacillota</taxon>
        <taxon>Clostridia</taxon>
        <taxon>Eubacteriales</taxon>
        <taxon>Oscillospiraceae</taxon>
        <taxon>Flavonifractor</taxon>
    </lineage>
</organism>
<dbReference type="EMBL" id="WKPR01000002">
    <property type="protein sequence ID" value="MSB18200.1"/>
    <property type="molecule type" value="Genomic_DNA"/>
</dbReference>
<dbReference type="PROSITE" id="PS50935">
    <property type="entry name" value="SSB"/>
    <property type="match status" value="1"/>
</dbReference>
<dbReference type="InterPro" id="IPR012340">
    <property type="entry name" value="NA-bd_OB-fold"/>
</dbReference>
<feature type="compositionally biased region" description="Basic and acidic residues" evidence="4">
    <location>
        <begin position="82"/>
        <end position="93"/>
    </location>
</feature>
<protein>
    <recommendedName>
        <fullName evidence="2 3">Single-stranded DNA-binding protein</fullName>
        <shortName evidence="2">SSB</shortName>
    </recommendedName>
</protein>
<dbReference type="AlphaFoldDB" id="A0A6I2QZW2"/>
<dbReference type="GO" id="GO:0006260">
    <property type="term" value="P:DNA replication"/>
    <property type="evidence" value="ECO:0007669"/>
    <property type="project" value="InterPro"/>
</dbReference>
<dbReference type="PANTHER" id="PTHR10302:SF27">
    <property type="entry name" value="SINGLE-STRANDED DNA-BINDING PROTEIN"/>
    <property type="match status" value="1"/>
</dbReference>
<dbReference type="InterPro" id="IPR011344">
    <property type="entry name" value="ssDNA-bd"/>
</dbReference>
<comment type="caution">
    <text evidence="2">Lacks conserved residue(s) required for the propagation of feature annotation.</text>
</comment>
<dbReference type="Pfam" id="PF00436">
    <property type="entry name" value="SSB"/>
    <property type="match status" value="1"/>
</dbReference>
<evidence type="ECO:0000256" key="3">
    <source>
        <dbReference type="RuleBase" id="RU000524"/>
    </source>
</evidence>
<dbReference type="GO" id="GO:0009295">
    <property type="term" value="C:nucleoid"/>
    <property type="evidence" value="ECO:0007669"/>
    <property type="project" value="TreeGrafter"/>
</dbReference>